<feature type="repeat" description="WD" evidence="3">
    <location>
        <begin position="78"/>
        <end position="119"/>
    </location>
</feature>
<dbReference type="PROSITE" id="PS50294">
    <property type="entry name" value="WD_REPEATS_REGION"/>
    <property type="match status" value="5"/>
</dbReference>
<dbReference type="Proteomes" id="UP000044841">
    <property type="component" value="Unassembled WGS sequence"/>
</dbReference>
<keyword evidence="1 3" id="KW-0853">WD repeat</keyword>
<dbReference type="InterPro" id="IPR001245">
    <property type="entry name" value="Ser-Thr/Tyr_kinase_cat_dom"/>
</dbReference>
<dbReference type="Gene3D" id="1.10.510.10">
    <property type="entry name" value="Transferase(Phosphotransferase) domain 1"/>
    <property type="match status" value="1"/>
</dbReference>
<dbReference type="SMART" id="SM00220">
    <property type="entry name" value="S_TKc"/>
    <property type="match status" value="1"/>
</dbReference>
<feature type="repeat" description="WD" evidence="3">
    <location>
        <begin position="35"/>
        <end position="76"/>
    </location>
</feature>
<feature type="repeat" description="WD" evidence="3">
    <location>
        <begin position="298"/>
        <end position="328"/>
    </location>
</feature>
<dbReference type="Pfam" id="PF07714">
    <property type="entry name" value="PK_Tyr_Ser-Thr"/>
    <property type="match status" value="1"/>
</dbReference>
<evidence type="ECO:0000259" key="4">
    <source>
        <dbReference type="PROSITE" id="PS50011"/>
    </source>
</evidence>
<proteinExistence type="predicted"/>
<protein>
    <submittedName>
        <fullName evidence="5">Putative WD repeat-containing protein all2124 [Nostoc sp, PCC 7120]</fullName>
    </submittedName>
</protein>
<dbReference type="InterPro" id="IPR019775">
    <property type="entry name" value="WD40_repeat_CS"/>
</dbReference>
<dbReference type="EMBL" id="CYGV01001589">
    <property type="protein sequence ID" value="CUA75672.1"/>
    <property type="molecule type" value="Genomic_DNA"/>
</dbReference>
<reference evidence="5 6" key="1">
    <citation type="submission" date="2015-07" db="EMBL/GenBank/DDBJ databases">
        <authorList>
            <person name="Noorani M."/>
        </authorList>
    </citation>
    <scope>NUCLEOTIDE SEQUENCE [LARGE SCALE GENOMIC DNA]</scope>
    <source>
        <strain evidence="5">BBA 69670</strain>
    </source>
</reference>
<gene>
    <name evidence="5" type="ORF">RSOLAG22IIIB_06005</name>
</gene>
<name>A0A0K6GAL7_9AGAM</name>
<dbReference type="PROSITE" id="PS50011">
    <property type="entry name" value="PROTEIN_KINASE_DOM"/>
    <property type="match status" value="1"/>
</dbReference>
<dbReference type="Gene3D" id="2.130.10.10">
    <property type="entry name" value="YVTN repeat-like/Quinoprotein amine dehydrogenase"/>
    <property type="match status" value="3"/>
</dbReference>
<evidence type="ECO:0000313" key="6">
    <source>
        <dbReference type="Proteomes" id="UP000044841"/>
    </source>
</evidence>
<evidence type="ECO:0000256" key="1">
    <source>
        <dbReference type="ARBA" id="ARBA00022574"/>
    </source>
</evidence>
<feature type="repeat" description="WD" evidence="3">
    <location>
        <begin position="210"/>
        <end position="251"/>
    </location>
</feature>
<dbReference type="InterPro" id="IPR001680">
    <property type="entry name" value="WD40_rpt"/>
</dbReference>
<sequence>MFPFIRSLVEGHSQLPSNNLPAPGPAQTRPSLIIHEGHTDRVKSVSFSPDGQSVVSGSHDKTIRVWDVHSLSAIGDPLKGHDDCINSLAYSPLGNMMASGGRDRTIRLWDTNTGRQLGQPLKSDHWLLSIAFSPDAKLIASSGIDTSLYSYTIKLCDVGRKANVGTLKGHTDAVLSVNFSPDGTRLVSGSRDHTIRIWDVERGVTIIGPMKRHTGSVDSSVFSPDGAQLFSCSSDSTLRHWDARDGKMIQACNSYKGHKGAATCVAFSPRGTYVASGGLDATVRLWDIRTGRQVDQPFEEHTDFVYSVAFSPCGQYIASGSGDYKVIIRSILGNDPETSDHLESCPMLDGEDLQNEIIQMSTQQMFDCLTDAGCIDLSSHIDISREVVKIASADGFGDIWMSQLHNGTKVMIKAWRTGSLEHCGYNTLKRAARELFYWSRMEHKNIHRLMGVIVFRHDYLGMVSEWMENGNLHKYLRTHPGADRYNLCIDVASGLEYMHDRNTIHGDLKAANILVSSDGIARLSDFEFTVMSESGLVSTISGSTRSGSIRWAAPEMFVEAPKRTKRSDIYALGMTMLVNFNSKYGSFTR</sequence>
<dbReference type="InterPro" id="IPR036322">
    <property type="entry name" value="WD40_repeat_dom_sf"/>
</dbReference>
<dbReference type="InterPro" id="IPR000719">
    <property type="entry name" value="Prot_kinase_dom"/>
</dbReference>
<feature type="repeat" description="WD" evidence="3">
    <location>
        <begin position="255"/>
        <end position="296"/>
    </location>
</feature>
<keyword evidence="2" id="KW-0677">Repeat</keyword>
<dbReference type="SUPFAM" id="SSF50978">
    <property type="entry name" value="WD40 repeat-like"/>
    <property type="match status" value="1"/>
</dbReference>
<dbReference type="GO" id="GO:0005524">
    <property type="term" value="F:ATP binding"/>
    <property type="evidence" value="ECO:0007669"/>
    <property type="project" value="InterPro"/>
</dbReference>
<dbReference type="GO" id="GO:0004672">
    <property type="term" value="F:protein kinase activity"/>
    <property type="evidence" value="ECO:0007669"/>
    <property type="project" value="InterPro"/>
</dbReference>
<dbReference type="InterPro" id="IPR015943">
    <property type="entry name" value="WD40/YVTN_repeat-like_dom_sf"/>
</dbReference>
<dbReference type="CDD" id="cd00200">
    <property type="entry name" value="WD40"/>
    <property type="match status" value="1"/>
</dbReference>
<accession>A0A0K6GAL7</accession>
<organism evidence="5 6">
    <name type="scientific">Rhizoctonia solani</name>
    <dbReference type="NCBI Taxonomy" id="456999"/>
    <lineage>
        <taxon>Eukaryota</taxon>
        <taxon>Fungi</taxon>
        <taxon>Dikarya</taxon>
        <taxon>Basidiomycota</taxon>
        <taxon>Agaricomycotina</taxon>
        <taxon>Agaricomycetes</taxon>
        <taxon>Cantharellales</taxon>
        <taxon>Ceratobasidiaceae</taxon>
        <taxon>Rhizoctonia</taxon>
    </lineage>
</organism>
<dbReference type="PRINTS" id="PR00320">
    <property type="entry name" value="GPROTEINBRPT"/>
</dbReference>
<evidence type="ECO:0000313" key="5">
    <source>
        <dbReference type="EMBL" id="CUA75672.1"/>
    </source>
</evidence>
<dbReference type="AlphaFoldDB" id="A0A0K6GAL7"/>
<evidence type="ECO:0000256" key="3">
    <source>
        <dbReference type="PROSITE-ProRule" id="PRU00221"/>
    </source>
</evidence>
<evidence type="ECO:0000256" key="2">
    <source>
        <dbReference type="ARBA" id="ARBA00022737"/>
    </source>
</evidence>
<feature type="repeat" description="WD" evidence="3">
    <location>
        <begin position="167"/>
        <end position="208"/>
    </location>
</feature>
<dbReference type="PROSITE" id="PS50082">
    <property type="entry name" value="WD_REPEATS_2"/>
    <property type="match status" value="6"/>
</dbReference>
<dbReference type="PANTHER" id="PTHR44129">
    <property type="entry name" value="WD REPEAT-CONTAINING PROTEIN POP1"/>
    <property type="match status" value="1"/>
</dbReference>
<dbReference type="SMART" id="SM00320">
    <property type="entry name" value="WD40"/>
    <property type="match status" value="7"/>
</dbReference>
<feature type="domain" description="Protein kinase" evidence="4">
    <location>
        <begin position="385"/>
        <end position="589"/>
    </location>
</feature>
<keyword evidence="6" id="KW-1185">Reference proteome</keyword>
<dbReference type="Pfam" id="PF00400">
    <property type="entry name" value="WD40"/>
    <property type="match status" value="7"/>
</dbReference>
<dbReference type="InterPro" id="IPR020472">
    <property type="entry name" value="WD40_PAC1"/>
</dbReference>
<dbReference type="SUPFAM" id="SSF56112">
    <property type="entry name" value="Protein kinase-like (PK-like)"/>
    <property type="match status" value="1"/>
</dbReference>
<dbReference type="InterPro" id="IPR011009">
    <property type="entry name" value="Kinase-like_dom_sf"/>
</dbReference>
<dbReference type="InterPro" id="IPR050349">
    <property type="entry name" value="WD_LIS1/nudF_dynein_reg"/>
</dbReference>
<dbReference type="PROSITE" id="PS00678">
    <property type="entry name" value="WD_REPEATS_1"/>
    <property type="match status" value="4"/>
</dbReference>